<feature type="compositionally biased region" description="Basic residues" evidence="3">
    <location>
        <begin position="19"/>
        <end position="33"/>
    </location>
</feature>
<keyword evidence="2" id="KW-0175">Coiled coil</keyword>
<dbReference type="GO" id="GO:0031297">
    <property type="term" value="P:replication fork processing"/>
    <property type="evidence" value="ECO:0007669"/>
    <property type="project" value="TreeGrafter"/>
</dbReference>
<gene>
    <name evidence="6" type="ORF">ECRASSUSDP1_LOCUS19369</name>
</gene>
<feature type="coiled-coil region" evidence="2">
    <location>
        <begin position="625"/>
        <end position="666"/>
    </location>
</feature>
<keyword evidence="1" id="KW-0378">Hydrolase</keyword>
<evidence type="ECO:0000313" key="6">
    <source>
        <dbReference type="EMBL" id="CAI2377978.1"/>
    </source>
</evidence>
<dbReference type="PROSITE" id="PS51192">
    <property type="entry name" value="HELICASE_ATP_BIND_1"/>
    <property type="match status" value="1"/>
</dbReference>
<feature type="domain" description="Helicase ATP-binding" evidence="4">
    <location>
        <begin position="172"/>
        <end position="335"/>
    </location>
</feature>
<accession>A0AAD2D3A0</accession>
<reference evidence="6" key="1">
    <citation type="submission" date="2023-07" db="EMBL/GenBank/DDBJ databases">
        <authorList>
            <consortium name="AG Swart"/>
            <person name="Singh M."/>
            <person name="Singh A."/>
            <person name="Seah K."/>
            <person name="Emmerich C."/>
        </authorList>
    </citation>
    <scope>NUCLEOTIDE SEQUENCE</scope>
    <source>
        <strain evidence="6">DP1</strain>
    </source>
</reference>
<dbReference type="InterPro" id="IPR014001">
    <property type="entry name" value="Helicase_ATP-bd"/>
</dbReference>
<dbReference type="InterPro" id="IPR027417">
    <property type="entry name" value="P-loop_NTPase"/>
</dbReference>
<protein>
    <submittedName>
        <fullName evidence="6">Uncharacterized protein</fullName>
    </submittedName>
</protein>
<dbReference type="PANTHER" id="PTHR45766">
    <property type="entry name" value="DNA ANNEALING HELICASE AND ENDONUCLEASE ZRANB3 FAMILY MEMBER"/>
    <property type="match status" value="1"/>
</dbReference>
<dbReference type="InterPro" id="IPR049730">
    <property type="entry name" value="SNF2/RAD54-like_C"/>
</dbReference>
<feature type="domain" description="Helicase C-terminal" evidence="5">
    <location>
        <begin position="484"/>
        <end position="632"/>
    </location>
</feature>
<dbReference type="AlphaFoldDB" id="A0AAD2D3A0"/>
<dbReference type="InterPro" id="IPR038718">
    <property type="entry name" value="SNF2-like_sf"/>
</dbReference>
<evidence type="ECO:0000256" key="3">
    <source>
        <dbReference type="SAM" id="MobiDB-lite"/>
    </source>
</evidence>
<dbReference type="GO" id="GO:0043596">
    <property type="term" value="C:nuclear replication fork"/>
    <property type="evidence" value="ECO:0007669"/>
    <property type="project" value="TreeGrafter"/>
</dbReference>
<evidence type="ECO:0000259" key="5">
    <source>
        <dbReference type="PROSITE" id="PS51194"/>
    </source>
</evidence>
<feature type="compositionally biased region" description="Basic residues" evidence="3">
    <location>
        <begin position="1"/>
        <end position="11"/>
    </location>
</feature>
<dbReference type="Pfam" id="PF00176">
    <property type="entry name" value="SNF2-rel_dom"/>
    <property type="match status" value="1"/>
</dbReference>
<keyword evidence="7" id="KW-1185">Reference proteome</keyword>
<evidence type="ECO:0000259" key="4">
    <source>
        <dbReference type="PROSITE" id="PS51192"/>
    </source>
</evidence>
<dbReference type="Pfam" id="PF00271">
    <property type="entry name" value="Helicase_C"/>
    <property type="match status" value="1"/>
</dbReference>
<dbReference type="CDD" id="cd18010">
    <property type="entry name" value="DEXHc_HARP_SMARCAL1"/>
    <property type="match status" value="1"/>
</dbReference>
<dbReference type="Gene3D" id="3.40.50.300">
    <property type="entry name" value="P-loop containing nucleotide triphosphate hydrolases"/>
    <property type="match status" value="1"/>
</dbReference>
<evidence type="ECO:0000256" key="1">
    <source>
        <dbReference type="ARBA" id="ARBA00022801"/>
    </source>
</evidence>
<dbReference type="Gene3D" id="3.40.50.10810">
    <property type="entry name" value="Tandem AAA-ATPase domain"/>
    <property type="match status" value="1"/>
</dbReference>
<dbReference type="PROSITE" id="PS51194">
    <property type="entry name" value="HELICASE_CTER"/>
    <property type="match status" value="1"/>
</dbReference>
<dbReference type="InterPro" id="IPR001650">
    <property type="entry name" value="Helicase_C-like"/>
</dbReference>
<feature type="region of interest" description="Disordered" evidence="3">
    <location>
        <begin position="928"/>
        <end position="958"/>
    </location>
</feature>
<evidence type="ECO:0000256" key="2">
    <source>
        <dbReference type="SAM" id="Coils"/>
    </source>
</evidence>
<dbReference type="Proteomes" id="UP001295684">
    <property type="component" value="Unassembled WGS sequence"/>
</dbReference>
<comment type="caution">
    <text evidence="6">The sequence shown here is derived from an EMBL/GenBank/DDBJ whole genome shotgun (WGS) entry which is preliminary data.</text>
</comment>
<feature type="compositionally biased region" description="Basic and acidic residues" evidence="3">
    <location>
        <begin position="928"/>
        <end position="946"/>
    </location>
</feature>
<dbReference type="SMART" id="SM00487">
    <property type="entry name" value="DEXDc"/>
    <property type="match status" value="1"/>
</dbReference>
<dbReference type="GO" id="GO:0005524">
    <property type="term" value="F:ATP binding"/>
    <property type="evidence" value="ECO:0007669"/>
    <property type="project" value="InterPro"/>
</dbReference>
<dbReference type="PANTHER" id="PTHR45766:SF6">
    <property type="entry name" value="SWI_SNF-RELATED MATRIX-ASSOCIATED ACTIN-DEPENDENT REGULATOR OF CHROMATIN SUBFAMILY A-LIKE PROTEIN 1"/>
    <property type="match status" value="1"/>
</dbReference>
<feature type="region of interest" description="Disordered" evidence="3">
    <location>
        <begin position="708"/>
        <end position="755"/>
    </location>
</feature>
<dbReference type="SUPFAM" id="SSF52540">
    <property type="entry name" value="P-loop containing nucleoside triphosphate hydrolases"/>
    <property type="match status" value="2"/>
</dbReference>
<proteinExistence type="predicted"/>
<evidence type="ECO:0000313" key="7">
    <source>
        <dbReference type="Proteomes" id="UP001295684"/>
    </source>
</evidence>
<sequence length="958" mass="110522">MWANYFKKRKGGKSEQKPKPRKSRKNSKKKGSGSKKDGQEKINCEKVGTTRYAVNFTKKYFDEIKSAVKASGVCFWIHDNRRWEMEEKDIPKLESFIQRCSNEQAWNFDVRFGVINEYSKALDRYPIPFTVKRSHNLPRYDYNKDQNYAYEASNVPMETWMKLKRYQKEGITFALKHNGRILLGDEMGVGKTLQAICIGVVYHSDWPLLILCPSSLKLNWQDELLKWVPEGKEDYNINQEDIQIVHKNKDKFEKGKKIYIISYDIATNKGDDIARLKFKVCLCDEAHALKNRESKRSKNLVPLLEAMKRIILISGTPLLSRPCELYNLVKILRPDVFKSFEDFGEKYCDPKTKLIYVGGRRRAVKDLNGASNLGELNYLLSKHLMIRRMKKDVLKELPPKNRIKMIVEISPKDMKELKKLFEMSDALRQKFEQDQGTKIGMNDFLRIAQKGILLSDDSQLETKNPASELYKQSGIAKVEGGFKFVETLLENGIKFLLFCHHQDVMNAYEERIKKKRINFIRIDGSTSQTKRHEYIKQFQERKECKIALLSITAAYQGITLHAANVVVFAEYYWTPGIITQAEDRVHRVGQLASNVTVYYLHNDKTLDSGISGYIMGKAEISSNVLDNAKSEYVFKRTNKKSLEQEIEKQREERKDLDLKLSEIKAKNKSSMYAYLKKTVVESEEGDPKDVENKSMETNKVVAQQIVDEAISDSSDTSSDEEEVSKPPKSNIQNSQEEEKHQVGLPDPSEGVEDKEKLLKVQNSLMFSEFLSSVKKGEDKYKNLPLYDEAMNQEEIQEIEMEKELQELSDADFECALPEPVPKYVTEKLNPVLMHPYTNLSTAHEEEKTAQIYEQKLKEIEKISDTNLNDILSDGNTSSLDLGSSLLSDNEKDNLHKNLAKNARERCATDFRIEEHQEDSFEITSDLVKSDDSDPLQRKRKAHELGIEPHIGSKMTKLH</sequence>
<dbReference type="GO" id="GO:0006281">
    <property type="term" value="P:DNA repair"/>
    <property type="evidence" value="ECO:0007669"/>
    <property type="project" value="TreeGrafter"/>
</dbReference>
<name>A0AAD2D3A0_EUPCR</name>
<dbReference type="InterPro" id="IPR000330">
    <property type="entry name" value="SNF2_N"/>
</dbReference>
<feature type="region of interest" description="Disordered" evidence="3">
    <location>
        <begin position="1"/>
        <end position="41"/>
    </location>
</feature>
<organism evidence="6 7">
    <name type="scientific">Euplotes crassus</name>
    <dbReference type="NCBI Taxonomy" id="5936"/>
    <lineage>
        <taxon>Eukaryota</taxon>
        <taxon>Sar</taxon>
        <taxon>Alveolata</taxon>
        <taxon>Ciliophora</taxon>
        <taxon>Intramacronucleata</taxon>
        <taxon>Spirotrichea</taxon>
        <taxon>Hypotrichia</taxon>
        <taxon>Euplotida</taxon>
        <taxon>Euplotidae</taxon>
        <taxon>Moneuplotes</taxon>
    </lineage>
</organism>
<dbReference type="SMART" id="SM00490">
    <property type="entry name" value="HELICc"/>
    <property type="match status" value="1"/>
</dbReference>
<dbReference type="CDD" id="cd18793">
    <property type="entry name" value="SF2_C_SNF"/>
    <property type="match status" value="1"/>
</dbReference>
<dbReference type="EMBL" id="CAMPGE010019656">
    <property type="protein sequence ID" value="CAI2377978.1"/>
    <property type="molecule type" value="Genomic_DNA"/>
</dbReference>
<dbReference type="GO" id="GO:0016787">
    <property type="term" value="F:hydrolase activity"/>
    <property type="evidence" value="ECO:0007669"/>
    <property type="project" value="UniProtKB-KW"/>
</dbReference>